<evidence type="ECO:0000256" key="10">
    <source>
        <dbReference type="ARBA" id="ARBA00023004"/>
    </source>
</evidence>
<dbReference type="PROSITE" id="PS50873">
    <property type="entry name" value="PEROXIDASE_4"/>
    <property type="match status" value="1"/>
</dbReference>
<keyword evidence="11" id="KW-0496">Mitochondrion</keyword>
<evidence type="ECO:0000256" key="15">
    <source>
        <dbReference type="SAM" id="MobiDB-lite"/>
    </source>
</evidence>
<proteinExistence type="inferred from homology"/>
<dbReference type="PANTHER" id="PTHR31356">
    <property type="entry name" value="THYLAKOID LUMENAL 29 KDA PROTEIN, CHLOROPLASTIC-RELATED"/>
    <property type="match status" value="1"/>
</dbReference>
<dbReference type="GO" id="GO:0004130">
    <property type="term" value="F:cytochrome-c peroxidase activity"/>
    <property type="evidence" value="ECO:0007669"/>
    <property type="project" value="UniProtKB-EC"/>
</dbReference>
<keyword evidence="18" id="KW-1185">Reference proteome</keyword>
<dbReference type="FunFam" id="1.10.420.10:FF:000009">
    <property type="entry name" value="Ascorbate peroxidase"/>
    <property type="match status" value="1"/>
</dbReference>
<feature type="region of interest" description="Disordered" evidence="15">
    <location>
        <begin position="1"/>
        <end position="41"/>
    </location>
</feature>
<evidence type="ECO:0000256" key="9">
    <source>
        <dbReference type="ARBA" id="ARBA00023002"/>
    </source>
</evidence>
<dbReference type="InterPro" id="IPR044831">
    <property type="entry name" value="Ccp1-like"/>
</dbReference>
<sequence length="352" mass="38954">MARSSASYAIRMNSSAAGGEKGSSSEQKAPPPPPPKGGNGPLLLLALAAAAGGGYYYYTNSPSMGATVKSAARATKEDYQKVYDAIAKKLEDEDEYEDGSYGPLLVRLAWHSSGTYDKSQNNGGSGLGTMRFDKEANYPANLGLDVGKKFLQSIHDQFPWISYGDLYTLGGACAVQELQGPTIHWRPGRVDQPIEATIPDGRLPDGGQGASHVRDVFYRMGFTDREIVALIGAHALGRCHTDRSGFDGPWTFSPTVFTNDFYNLLLNEKWHVRKWNGPKQYQDDTTNSLMMLPADMSMVTDKEFKKYVEMYAKDSDLWFKDFGAAYEKLIELGVKFPENQERWTFKSRNGAQ</sequence>
<dbReference type="GO" id="GO:0042744">
    <property type="term" value="P:hydrogen peroxide catabolic process"/>
    <property type="evidence" value="ECO:0007669"/>
    <property type="project" value="TreeGrafter"/>
</dbReference>
<keyword evidence="7" id="KW-0479">Metal-binding</keyword>
<evidence type="ECO:0000256" key="12">
    <source>
        <dbReference type="ARBA" id="ARBA00038574"/>
    </source>
</evidence>
<dbReference type="Gene3D" id="1.10.520.10">
    <property type="match status" value="1"/>
</dbReference>
<keyword evidence="10" id="KW-0408">Iron</keyword>
<dbReference type="Pfam" id="PF00141">
    <property type="entry name" value="peroxidase"/>
    <property type="match status" value="1"/>
</dbReference>
<evidence type="ECO:0000256" key="8">
    <source>
        <dbReference type="ARBA" id="ARBA00022946"/>
    </source>
</evidence>
<dbReference type="GO" id="GO:0020037">
    <property type="term" value="F:heme binding"/>
    <property type="evidence" value="ECO:0007669"/>
    <property type="project" value="UniProtKB-UniRule"/>
</dbReference>
<dbReference type="GO" id="GO:0034599">
    <property type="term" value="P:cellular response to oxidative stress"/>
    <property type="evidence" value="ECO:0007669"/>
    <property type="project" value="InterPro"/>
</dbReference>
<comment type="caution">
    <text evidence="17">The sequence shown here is derived from an EMBL/GenBank/DDBJ whole genome shotgun (WGS) entry which is preliminary data.</text>
</comment>
<dbReference type="PRINTS" id="PR00458">
    <property type="entry name" value="PEROXIDASE"/>
</dbReference>
<evidence type="ECO:0000256" key="14">
    <source>
        <dbReference type="RuleBase" id="RU363051"/>
    </source>
</evidence>
<protein>
    <recommendedName>
        <fullName evidence="14">Peroxidase</fullName>
        <ecNumber evidence="14">1.11.1.-</ecNumber>
    </recommendedName>
</protein>
<dbReference type="Proteomes" id="UP000761534">
    <property type="component" value="Unassembled WGS sequence"/>
</dbReference>
<dbReference type="GO" id="GO:0000302">
    <property type="term" value="P:response to reactive oxygen species"/>
    <property type="evidence" value="ECO:0007669"/>
    <property type="project" value="TreeGrafter"/>
</dbReference>
<reference evidence="17" key="1">
    <citation type="journal article" date="2019" name="G3 (Bethesda)">
        <title>Genome Assemblies of Two Rare Opportunistic Yeast Pathogens: Diutina rugosa (syn. Candida rugosa) and Trichomonascus ciferrii (syn. Candida ciferrii).</title>
        <authorList>
            <person name="Mixao V."/>
            <person name="Saus E."/>
            <person name="Hansen A.P."/>
            <person name="Lass-Florl C."/>
            <person name="Gabaldon T."/>
        </authorList>
    </citation>
    <scope>NUCLEOTIDE SEQUENCE</scope>
    <source>
        <strain evidence="17">CBS 4856</strain>
    </source>
</reference>
<comment type="similarity">
    <text evidence="4">Belongs to the peroxidase family. Cytochrome c peroxidase subfamily.</text>
</comment>
<dbReference type="SUPFAM" id="SSF48113">
    <property type="entry name" value="Heme-dependent peroxidases"/>
    <property type="match status" value="1"/>
</dbReference>
<keyword evidence="6" id="KW-0349">Heme</keyword>
<dbReference type="FunFam" id="1.10.520.10:FF:000005">
    <property type="entry name" value="Cytochrome c peroxidase"/>
    <property type="match status" value="1"/>
</dbReference>
<feature type="compositionally biased region" description="Low complexity" evidence="15">
    <location>
        <begin position="14"/>
        <end position="28"/>
    </location>
</feature>
<dbReference type="VEuPathDB" id="FungiDB:TRICI_000836"/>
<dbReference type="PROSITE" id="PS00436">
    <property type="entry name" value="PEROXIDASE_2"/>
    <property type="match status" value="1"/>
</dbReference>
<dbReference type="InterPro" id="IPR002016">
    <property type="entry name" value="Haem_peroxidase"/>
</dbReference>
<dbReference type="GO" id="GO:0046872">
    <property type="term" value="F:metal ion binding"/>
    <property type="evidence" value="ECO:0007669"/>
    <property type="project" value="UniProtKB-UniRule"/>
</dbReference>
<comment type="subunit">
    <text evidence="12">Forms a one-to-one complex with cytochrome c.</text>
</comment>
<evidence type="ECO:0000256" key="13">
    <source>
        <dbReference type="ARBA" id="ARBA00049265"/>
    </source>
</evidence>
<dbReference type="GO" id="GO:0005758">
    <property type="term" value="C:mitochondrial intermembrane space"/>
    <property type="evidence" value="ECO:0007669"/>
    <property type="project" value="UniProtKB-SubCell"/>
</dbReference>
<evidence type="ECO:0000313" key="17">
    <source>
        <dbReference type="EMBL" id="KAA8917020.1"/>
    </source>
</evidence>
<evidence type="ECO:0000256" key="7">
    <source>
        <dbReference type="ARBA" id="ARBA00022723"/>
    </source>
</evidence>
<comment type="subcellular location">
    <subcellularLocation>
        <location evidence="3">Mitochondrion intermembrane space</location>
    </subcellularLocation>
    <subcellularLocation>
        <location evidence="2">Mitochondrion matrix</location>
    </subcellularLocation>
</comment>
<dbReference type="InterPro" id="IPR019794">
    <property type="entry name" value="Peroxidases_AS"/>
</dbReference>
<evidence type="ECO:0000256" key="1">
    <source>
        <dbReference type="ARBA" id="ARBA00003917"/>
    </source>
</evidence>
<dbReference type="InterPro" id="IPR010255">
    <property type="entry name" value="Haem_peroxidase_sf"/>
</dbReference>
<evidence type="ECO:0000256" key="6">
    <source>
        <dbReference type="ARBA" id="ARBA00022617"/>
    </source>
</evidence>
<dbReference type="GO" id="GO:0005759">
    <property type="term" value="C:mitochondrial matrix"/>
    <property type="evidence" value="ECO:0007669"/>
    <property type="project" value="UniProtKB-SubCell"/>
</dbReference>
<dbReference type="PANTHER" id="PTHR31356:SF58">
    <property type="entry name" value="CYTOCHROME C PEROXIDASE, MITOCHONDRIAL"/>
    <property type="match status" value="1"/>
</dbReference>
<accession>A0A642VA71</accession>
<evidence type="ECO:0000256" key="3">
    <source>
        <dbReference type="ARBA" id="ARBA00004569"/>
    </source>
</evidence>
<evidence type="ECO:0000256" key="4">
    <source>
        <dbReference type="ARBA" id="ARBA00005997"/>
    </source>
</evidence>
<comment type="catalytic activity">
    <reaction evidence="13">
        <text>2 Fe(II)-[cytochrome c] + H2O2 + 2 H(+) = 2 Fe(III)-[cytochrome c] + 2 H2O</text>
        <dbReference type="Rhea" id="RHEA:16581"/>
        <dbReference type="Rhea" id="RHEA-COMP:10350"/>
        <dbReference type="Rhea" id="RHEA-COMP:14399"/>
        <dbReference type="ChEBI" id="CHEBI:15377"/>
        <dbReference type="ChEBI" id="CHEBI:15378"/>
        <dbReference type="ChEBI" id="CHEBI:16240"/>
        <dbReference type="ChEBI" id="CHEBI:29033"/>
        <dbReference type="ChEBI" id="CHEBI:29034"/>
        <dbReference type="EC" id="1.11.1.5"/>
    </reaction>
</comment>
<organism evidence="17 18">
    <name type="scientific">Trichomonascus ciferrii</name>
    <dbReference type="NCBI Taxonomy" id="44093"/>
    <lineage>
        <taxon>Eukaryota</taxon>
        <taxon>Fungi</taxon>
        <taxon>Dikarya</taxon>
        <taxon>Ascomycota</taxon>
        <taxon>Saccharomycotina</taxon>
        <taxon>Dipodascomycetes</taxon>
        <taxon>Dipodascales</taxon>
        <taxon>Trichomonascaceae</taxon>
        <taxon>Trichomonascus</taxon>
        <taxon>Trichomonascus ciferrii complex</taxon>
    </lineage>
</organism>
<feature type="domain" description="Plant heme peroxidase family profile" evidence="16">
    <location>
        <begin position="161"/>
        <end position="352"/>
    </location>
</feature>
<dbReference type="CDD" id="cd00691">
    <property type="entry name" value="ascorbate_peroxidase"/>
    <property type="match status" value="1"/>
</dbReference>
<evidence type="ECO:0000256" key="5">
    <source>
        <dbReference type="ARBA" id="ARBA00022559"/>
    </source>
</evidence>
<dbReference type="AlphaFoldDB" id="A0A642VA71"/>
<dbReference type="InterPro" id="IPR019793">
    <property type="entry name" value="Peroxidases_heam-ligand_BS"/>
</dbReference>
<evidence type="ECO:0000259" key="16">
    <source>
        <dbReference type="PROSITE" id="PS50873"/>
    </source>
</evidence>
<dbReference type="PROSITE" id="PS00435">
    <property type="entry name" value="PEROXIDASE_1"/>
    <property type="match status" value="1"/>
</dbReference>
<evidence type="ECO:0000256" key="11">
    <source>
        <dbReference type="ARBA" id="ARBA00023128"/>
    </source>
</evidence>
<gene>
    <name evidence="17" type="ORF">TRICI_000836</name>
</gene>
<comment type="function">
    <text evidence="1">Destroys radicals which are normally produced within the cells and which are toxic to biological systems.</text>
</comment>
<dbReference type="EMBL" id="SWFS01000070">
    <property type="protein sequence ID" value="KAA8917020.1"/>
    <property type="molecule type" value="Genomic_DNA"/>
</dbReference>
<keyword evidence="8" id="KW-0809">Transit peptide</keyword>
<keyword evidence="9 14" id="KW-0560">Oxidoreductase</keyword>
<dbReference type="OrthoDB" id="2859658at2759"/>
<dbReference type="PRINTS" id="PR00459">
    <property type="entry name" value="ASPEROXIDASE"/>
</dbReference>
<name>A0A642VA71_9ASCO</name>
<dbReference type="EC" id="1.11.1.-" evidence="14"/>
<dbReference type="InterPro" id="IPR002207">
    <property type="entry name" value="Peroxidase_I"/>
</dbReference>
<evidence type="ECO:0000256" key="2">
    <source>
        <dbReference type="ARBA" id="ARBA00004305"/>
    </source>
</evidence>
<evidence type="ECO:0000313" key="18">
    <source>
        <dbReference type="Proteomes" id="UP000761534"/>
    </source>
</evidence>
<dbReference type="Gene3D" id="1.10.420.10">
    <property type="entry name" value="Peroxidase, domain 2"/>
    <property type="match status" value="1"/>
</dbReference>
<keyword evidence="5 14" id="KW-0575">Peroxidase</keyword>